<proteinExistence type="predicted"/>
<name>A0A6J4QJ07_9ACTN</name>
<dbReference type="EMBL" id="CADCUW010000532">
    <property type="protein sequence ID" value="CAA9446267.1"/>
    <property type="molecule type" value="Genomic_DNA"/>
</dbReference>
<sequence length="59" mass="6351">MPVRDESVVKARKATAPRDPTLGRWASGEAASAWERSMSVQRCSYVVEGARTASGAERA</sequence>
<protein>
    <submittedName>
        <fullName evidence="2">Uncharacterized protein</fullName>
    </submittedName>
</protein>
<evidence type="ECO:0000256" key="1">
    <source>
        <dbReference type="SAM" id="MobiDB-lite"/>
    </source>
</evidence>
<dbReference type="AlphaFoldDB" id="A0A6J4QJ07"/>
<feature type="region of interest" description="Disordered" evidence="1">
    <location>
        <begin position="1"/>
        <end position="23"/>
    </location>
</feature>
<accession>A0A6J4QJ07</accession>
<reference evidence="2" key="1">
    <citation type="submission" date="2020-02" db="EMBL/GenBank/DDBJ databases">
        <authorList>
            <person name="Meier V. D."/>
        </authorList>
    </citation>
    <scope>NUCLEOTIDE SEQUENCE</scope>
    <source>
        <strain evidence="2">AVDCRST_MAG01</strain>
    </source>
</reference>
<gene>
    <name evidence="2" type="ORF">AVDCRST_MAG01-01-4113</name>
</gene>
<organism evidence="2">
    <name type="scientific">uncultured Rubrobacteraceae bacterium</name>
    <dbReference type="NCBI Taxonomy" id="349277"/>
    <lineage>
        <taxon>Bacteria</taxon>
        <taxon>Bacillati</taxon>
        <taxon>Actinomycetota</taxon>
        <taxon>Rubrobacteria</taxon>
        <taxon>Rubrobacterales</taxon>
        <taxon>Rubrobacteraceae</taxon>
        <taxon>environmental samples</taxon>
    </lineage>
</organism>
<evidence type="ECO:0000313" key="2">
    <source>
        <dbReference type="EMBL" id="CAA9446267.1"/>
    </source>
</evidence>